<dbReference type="Proteomes" id="UP000606786">
    <property type="component" value="Unassembled WGS sequence"/>
</dbReference>
<organism evidence="6 7">
    <name type="scientific">Ceratitis capitata</name>
    <name type="common">Mediterranean fruit fly</name>
    <name type="synonym">Tephritis capitata</name>
    <dbReference type="NCBI Taxonomy" id="7213"/>
    <lineage>
        <taxon>Eukaryota</taxon>
        <taxon>Metazoa</taxon>
        <taxon>Ecdysozoa</taxon>
        <taxon>Arthropoda</taxon>
        <taxon>Hexapoda</taxon>
        <taxon>Insecta</taxon>
        <taxon>Pterygota</taxon>
        <taxon>Neoptera</taxon>
        <taxon>Endopterygota</taxon>
        <taxon>Diptera</taxon>
        <taxon>Brachycera</taxon>
        <taxon>Muscomorpha</taxon>
        <taxon>Tephritoidea</taxon>
        <taxon>Tephritidae</taxon>
        <taxon>Ceratitis</taxon>
        <taxon>Ceratitis</taxon>
    </lineage>
</organism>
<dbReference type="GO" id="GO:0005121">
    <property type="term" value="F:Toll binding"/>
    <property type="evidence" value="ECO:0007669"/>
    <property type="project" value="TreeGrafter"/>
</dbReference>
<dbReference type="Gene3D" id="2.10.90.10">
    <property type="entry name" value="Cystine-knot cytokines"/>
    <property type="match status" value="1"/>
</dbReference>
<reference evidence="6" key="1">
    <citation type="submission" date="2020-11" db="EMBL/GenBank/DDBJ databases">
        <authorList>
            <person name="Whitehead M."/>
        </authorList>
    </citation>
    <scope>NUCLEOTIDE SEQUENCE</scope>
    <source>
        <strain evidence="6">EGII</strain>
    </source>
</reference>
<feature type="region of interest" description="Disordered" evidence="4">
    <location>
        <begin position="1"/>
        <end position="37"/>
    </location>
</feature>
<gene>
    <name evidence="6" type="ORF">CCAP1982_LOCUS3422</name>
</gene>
<dbReference type="SUPFAM" id="SSF57501">
    <property type="entry name" value="Cystine-knot cytokines"/>
    <property type="match status" value="1"/>
</dbReference>
<dbReference type="OrthoDB" id="6359065at2759"/>
<keyword evidence="7" id="KW-1185">Reference proteome</keyword>
<comment type="caution">
    <text evidence="6">The sequence shown here is derived from an EMBL/GenBank/DDBJ whole genome shotgun (WGS) entry which is preliminary data.</text>
</comment>
<feature type="compositionally biased region" description="Polar residues" evidence="4">
    <location>
        <begin position="11"/>
        <end position="20"/>
    </location>
</feature>
<evidence type="ECO:0000313" key="7">
    <source>
        <dbReference type="Proteomes" id="UP000606786"/>
    </source>
</evidence>
<accession>A0A811U9Q2</accession>
<evidence type="ECO:0000256" key="3">
    <source>
        <dbReference type="ARBA" id="ARBA00023180"/>
    </source>
</evidence>
<evidence type="ECO:0000259" key="5">
    <source>
        <dbReference type="Pfam" id="PF16077"/>
    </source>
</evidence>
<protein>
    <submittedName>
        <fullName evidence="6">(Mediterranean fruit fly) hypothetical protein</fullName>
    </submittedName>
</protein>
<dbReference type="InterPro" id="IPR052444">
    <property type="entry name" value="Spz/Toll_ligand-like"/>
</dbReference>
<dbReference type="GO" id="GO:0008083">
    <property type="term" value="F:growth factor activity"/>
    <property type="evidence" value="ECO:0007669"/>
    <property type="project" value="TreeGrafter"/>
</dbReference>
<dbReference type="AlphaFoldDB" id="A0A811U9Q2"/>
<dbReference type="EMBL" id="CAJHJT010000001">
    <property type="protein sequence ID" value="CAD6994687.1"/>
    <property type="molecule type" value="Genomic_DNA"/>
</dbReference>
<evidence type="ECO:0000256" key="4">
    <source>
        <dbReference type="SAM" id="MobiDB-lite"/>
    </source>
</evidence>
<dbReference type="GO" id="GO:0045087">
    <property type="term" value="P:innate immune response"/>
    <property type="evidence" value="ECO:0007669"/>
    <property type="project" value="TreeGrafter"/>
</dbReference>
<dbReference type="GO" id="GO:0021556">
    <property type="term" value="P:central nervous system formation"/>
    <property type="evidence" value="ECO:0007669"/>
    <property type="project" value="TreeGrafter"/>
</dbReference>
<dbReference type="InterPro" id="IPR032104">
    <property type="entry name" value="Spaetzle"/>
</dbReference>
<proteinExistence type="predicted"/>
<feature type="domain" description="Spaetzle" evidence="5">
    <location>
        <begin position="73"/>
        <end position="164"/>
    </location>
</feature>
<feature type="compositionally biased region" description="Polar residues" evidence="4">
    <location>
        <begin position="28"/>
        <end position="37"/>
    </location>
</feature>
<sequence length="170" mass="19018">MELTCTHAIPANSNDGNNTDLSDKTETSNENAAKTTDQTQLDTVALDKFKLNFKDDYFEPANRTQAFSTDEEELCHSTTKLIYPMTAQSKDGEFVTVVQNGEHKQGFRVEVCENESGSCKFADIFPLGYTATCVQRYIFRTAVVVVNGELKEELLKLPSTCKCVLKLNRL</sequence>
<dbReference type="GO" id="GO:0005615">
    <property type="term" value="C:extracellular space"/>
    <property type="evidence" value="ECO:0007669"/>
    <property type="project" value="UniProtKB-ARBA"/>
</dbReference>
<keyword evidence="1" id="KW-0732">Signal</keyword>
<name>A0A811U9Q2_CERCA</name>
<evidence type="ECO:0000256" key="2">
    <source>
        <dbReference type="ARBA" id="ARBA00023157"/>
    </source>
</evidence>
<dbReference type="PANTHER" id="PTHR23199:SF12">
    <property type="entry name" value="NEUROTROPHIN 1-RELATED"/>
    <property type="match status" value="1"/>
</dbReference>
<keyword evidence="2" id="KW-1015">Disulfide bond</keyword>
<evidence type="ECO:0000313" key="6">
    <source>
        <dbReference type="EMBL" id="CAD6994687.1"/>
    </source>
</evidence>
<dbReference type="PANTHER" id="PTHR23199">
    <property type="entry name" value="NEUROTROPHIN 1-RELATED"/>
    <property type="match status" value="1"/>
</dbReference>
<evidence type="ECO:0000256" key="1">
    <source>
        <dbReference type="ARBA" id="ARBA00022729"/>
    </source>
</evidence>
<keyword evidence="3" id="KW-0325">Glycoprotein</keyword>
<dbReference type="Pfam" id="PF16077">
    <property type="entry name" value="Spaetzle"/>
    <property type="match status" value="1"/>
</dbReference>
<dbReference type="InterPro" id="IPR029034">
    <property type="entry name" value="Cystine-knot_cytokine"/>
</dbReference>